<dbReference type="GO" id="GO:0005886">
    <property type="term" value="C:plasma membrane"/>
    <property type="evidence" value="ECO:0007669"/>
    <property type="project" value="UniProtKB-SubCell"/>
</dbReference>
<keyword evidence="9 13" id="KW-1133">Transmembrane helix</keyword>
<accession>A0A445ESW1</accession>
<protein>
    <recommendedName>
        <fullName evidence="14">Amino acid transporter transmembrane domain-containing protein</fullName>
    </recommendedName>
</protein>
<dbReference type="EMBL" id="SDMP01000001">
    <property type="protein sequence ID" value="RYR78588.1"/>
    <property type="molecule type" value="Genomic_DNA"/>
</dbReference>
<feature type="transmembrane region" description="Helical" evidence="13">
    <location>
        <begin position="64"/>
        <end position="90"/>
    </location>
</feature>
<evidence type="ECO:0000313" key="16">
    <source>
        <dbReference type="Proteomes" id="UP000289738"/>
    </source>
</evidence>
<evidence type="ECO:0000256" key="1">
    <source>
        <dbReference type="ARBA" id="ARBA00004127"/>
    </source>
</evidence>
<dbReference type="GO" id="GO:0009734">
    <property type="term" value="P:auxin-activated signaling pathway"/>
    <property type="evidence" value="ECO:0007669"/>
    <property type="project" value="UniProtKB-KW"/>
</dbReference>
<comment type="caution">
    <text evidence="15">The sequence shown here is derived from an EMBL/GenBank/DDBJ whole genome shotgun (WGS) entry which is preliminary data.</text>
</comment>
<keyword evidence="10 13" id="KW-0472">Membrane</keyword>
<evidence type="ECO:0000256" key="11">
    <source>
        <dbReference type="ARBA" id="ARBA00023294"/>
    </source>
</evidence>
<keyword evidence="5" id="KW-1003">Cell membrane</keyword>
<dbReference type="GO" id="GO:0006865">
    <property type="term" value="P:amino acid transport"/>
    <property type="evidence" value="ECO:0007669"/>
    <property type="project" value="UniProtKB-KW"/>
</dbReference>
<comment type="function">
    <text evidence="12">Carrier protein involved in proton-driven auxin influx. Mediates the formation of auxin gradient from developing leaves (site of auxin biosynthesis) to tips by contributing to the loading of auxin in vascular tissues and facilitating acropetal (base to tip) auxin transport within inner tissues of the root apex, and basipetal (tip to base) auxin transport within outer tissues of the root apex. May be involved in lateral roots and nodules formation.</text>
</comment>
<feature type="transmembrane region" description="Helical" evidence="13">
    <location>
        <begin position="110"/>
        <end position="129"/>
    </location>
</feature>
<evidence type="ECO:0000256" key="13">
    <source>
        <dbReference type="SAM" id="Phobius"/>
    </source>
</evidence>
<sequence>MARDILGTKQIPCSSPPWGRFLVGPIQFTLCFCVVVACILLGGKCMKIIYLLSNPNGSMKLYEFIVEFGLSLILCLAYSACAIAGSIYIGYSSKGPKKDYSIKGNTESRIFGAFNAMSIIATAYGNGIVPEIQATLAPPVKGKMFKGLCICYAVIIVTFFGAAISGYWAFGNQAEGLILTNFMDSNGKDFGNLVHVCAIEEFYREDDELFLNSNAQEILEIFEELMYQKEMETTARVPSLGLQTEASGIGSRYQSQ</sequence>
<evidence type="ECO:0000256" key="10">
    <source>
        <dbReference type="ARBA" id="ARBA00023136"/>
    </source>
</evidence>
<evidence type="ECO:0000259" key="14">
    <source>
        <dbReference type="Pfam" id="PF01490"/>
    </source>
</evidence>
<comment type="subcellular location">
    <subcellularLocation>
        <location evidence="2">Cell membrane</location>
    </subcellularLocation>
    <subcellularLocation>
        <location evidence="1">Endomembrane system</location>
        <topology evidence="1">Multi-pass membrane protein</topology>
    </subcellularLocation>
</comment>
<keyword evidence="8" id="KW-0029">Amino-acid transport</keyword>
<feature type="domain" description="Amino acid transporter transmembrane" evidence="14">
    <location>
        <begin position="17"/>
        <end position="196"/>
    </location>
</feature>
<evidence type="ECO:0000256" key="9">
    <source>
        <dbReference type="ARBA" id="ARBA00022989"/>
    </source>
</evidence>
<name>A0A445ESW1_ARAHY</name>
<reference evidence="15 16" key="1">
    <citation type="submission" date="2019-01" db="EMBL/GenBank/DDBJ databases">
        <title>Sequencing of cultivated peanut Arachis hypogaea provides insights into genome evolution and oil improvement.</title>
        <authorList>
            <person name="Chen X."/>
        </authorList>
    </citation>
    <scope>NUCLEOTIDE SEQUENCE [LARGE SCALE GENOMIC DNA]</scope>
    <source>
        <strain evidence="16">cv. Fuhuasheng</strain>
        <tissue evidence="15">Leaves</tissue>
    </source>
</reference>
<evidence type="ECO:0000256" key="5">
    <source>
        <dbReference type="ARBA" id="ARBA00022475"/>
    </source>
</evidence>
<dbReference type="Proteomes" id="UP000289738">
    <property type="component" value="Chromosome A01"/>
</dbReference>
<evidence type="ECO:0000313" key="15">
    <source>
        <dbReference type="EMBL" id="RYR78588.1"/>
    </source>
</evidence>
<evidence type="ECO:0000256" key="7">
    <source>
        <dbReference type="ARBA" id="ARBA00022847"/>
    </source>
</evidence>
<keyword evidence="7" id="KW-0769">Symport</keyword>
<evidence type="ECO:0000256" key="2">
    <source>
        <dbReference type="ARBA" id="ARBA00004236"/>
    </source>
</evidence>
<evidence type="ECO:0000256" key="8">
    <source>
        <dbReference type="ARBA" id="ARBA00022970"/>
    </source>
</evidence>
<proteinExistence type="inferred from homology"/>
<dbReference type="GO" id="GO:0012505">
    <property type="term" value="C:endomembrane system"/>
    <property type="evidence" value="ECO:0007669"/>
    <property type="project" value="UniProtKB-SubCell"/>
</dbReference>
<dbReference type="Pfam" id="PF01490">
    <property type="entry name" value="Aa_trans"/>
    <property type="match status" value="1"/>
</dbReference>
<dbReference type="AlphaFoldDB" id="A0A445ESW1"/>
<evidence type="ECO:0000256" key="4">
    <source>
        <dbReference type="ARBA" id="ARBA00022448"/>
    </source>
</evidence>
<feature type="transmembrane region" description="Helical" evidence="13">
    <location>
        <begin position="22"/>
        <end position="43"/>
    </location>
</feature>
<organism evidence="15 16">
    <name type="scientific">Arachis hypogaea</name>
    <name type="common">Peanut</name>
    <dbReference type="NCBI Taxonomy" id="3818"/>
    <lineage>
        <taxon>Eukaryota</taxon>
        <taxon>Viridiplantae</taxon>
        <taxon>Streptophyta</taxon>
        <taxon>Embryophyta</taxon>
        <taxon>Tracheophyta</taxon>
        <taxon>Spermatophyta</taxon>
        <taxon>Magnoliopsida</taxon>
        <taxon>eudicotyledons</taxon>
        <taxon>Gunneridae</taxon>
        <taxon>Pentapetalae</taxon>
        <taxon>rosids</taxon>
        <taxon>fabids</taxon>
        <taxon>Fabales</taxon>
        <taxon>Fabaceae</taxon>
        <taxon>Papilionoideae</taxon>
        <taxon>50 kb inversion clade</taxon>
        <taxon>dalbergioids sensu lato</taxon>
        <taxon>Dalbergieae</taxon>
        <taxon>Pterocarpus clade</taxon>
        <taxon>Arachis</taxon>
    </lineage>
</organism>
<evidence type="ECO:0000256" key="6">
    <source>
        <dbReference type="ARBA" id="ARBA00022692"/>
    </source>
</evidence>
<keyword evidence="11" id="KW-0927">Auxin signaling pathway</keyword>
<dbReference type="GO" id="GO:0015293">
    <property type="term" value="F:symporter activity"/>
    <property type="evidence" value="ECO:0007669"/>
    <property type="project" value="UniProtKB-KW"/>
</dbReference>
<dbReference type="InterPro" id="IPR013057">
    <property type="entry name" value="AA_transpt_TM"/>
</dbReference>
<comment type="similarity">
    <text evidence="3">Belongs to the amino acid/polyamine transporter 2 family. Amino acid/auxin permease (AAAP) (TC 2.A.18.1) subfamily.</text>
</comment>
<evidence type="ECO:0000256" key="3">
    <source>
        <dbReference type="ARBA" id="ARBA00005590"/>
    </source>
</evidence>
<gene>
    <name evidence="15" type="ORF">Ahy_A01g003425</name>
</gene>
<keyword evidence="6 13" id="KW-0812">Transmembrane</keyword>
<feature type="transmembrane region" description="Helical" evidence="13">
    <location>
        <begin position="150"/>
        <end position="170"/>
    </location>
</feature>
<evidence type="ECO:0000256" key="12">
    <source>
        <dbReference type="ARBA" id="ARBA00045588"/>
    </source>
</evidence>
<dbReference type="PANTHER" id="PTHR48017">
    <property type="entry name" value="OS05G0424000 PROTEIN-RELATED"/>
    <property type="match status" value="1"/>
</dbReference>
<keyword evidence="4" id="KW-0813">Transport</keyword>
<keyword evidence="16" id="KW-1185">Reference proteome</keyword>